<feature type="transmembrane region" description="Helical" evidence="1">
    <location>
        <begin position="275"/>
        <end position="292"/>
    </location>
</feature>
<protein>
    <recommendedName>
        <fullName evidence="2">CAAX prenyl protease 2/Lysostaphin resistance protein A-like domain-containing protein</fullName>
    </recommendedName>
</protein>
<evidence type="ECO:0000259" key="2">
    <source>
        <dbReference type="Pfam" id="PF02517"/>
    </source>
</evidence>
<dbReference type="PANTHER" id="PTHR43592:SF24">
    <property type="entry name" value="CAAX AMINO TERMINAL PROTEASE FAMILY PROTEIN"/>
    <property type="match status" value="1"/>
</dbReference>
<keyword evidence="1" id="KW-1133">Transmembrane helix</keyword>
<keyword evidence="1" id="KW-0812">Transmembrane</keyword>
<comment type="caution">
    <text evidence="3">The sequence shown here is derived from an EMBL/GenBank/DDBJ whole genome shotgun (WGS) entry which is preliminary data.</text>
</comment>
<dbReference type="Pfam" id="PF02517">
    <property type="entry name" value="Rce1-like"/>
    <property type="match status" value="1"/>
</dbReference>
<feature type="transmembrane region" description="Helical" evidence="1">
    <location>
        <begin position="195"/>
        <end position="215"/>
    </location>
</feature>
<sequence length="339" mass="38246">MSTSTSPFCQPFSCRPSFPSTPKLKYIPHSSLHRTACLSSFSSSSSRPLKNNWRFSCFKDENLDYDGIPETAGDTVEQEPKRLDVKHHWPLKLRKAVDVIFSAEPWTVPWTAKTIIQVMLLWIASFWLVGSWIIPFLGHIAGLRKDTLTYRGQAFYSLLTDVAEGAAGIAILHRCLTPFCPLSPDWFKFSFKGKWLVDVCLGCLMFPLVNCLSQVNLNLLPMLPPAPVAASNVEQSIVARDPVAMALYATVVSVCAPIWEEIVFRGFLLPSLTRYMPLWCSIMVSSLAFALAHFNMRRMLPLVFLGMVMGTVYTRSRNLLPSMLLHSLWNAFVFIDLMK</sequence>
<evidence type="ECO:0000256" key="1">
    <source>
        <dbReference type="SAM" id="Phobius"/>
    </source>
</evidence>
<organism evidence="3 4">
    <name type="scientific">Mikania micrantha</name>
    <name type="common">bitter vine</name>
    <dbReference type="NCBI Taxonomy" id="192012"/>
    <lineage>
        <taxon>Eukaryota</taxon>
        <taxon>Viridiplantae</taxon>
        <taxon>Streptophyta</taxon>
        <taxon>Embryophyta</taxon>
        <taxon>Tracheophyta</taxon>
        <taxon>Spermatophyta</taxon>
        <taxon>Magnoliopsida</taxon>
        <taxon>eudicotyledons</taxon>
        <taxon>Gunneridae</taxon>
        <taxon>Pentapetalae</taxon>
        <taxon>asterids</taxon>
        <taxon>campanulids</taxon>
        <taxon>Asterales</taxon>
        <taxon>Asteraceae</taxon>
        <taxon>Asteroideae</taxon>
        <taxon>Heliantheae alliance</taxon>
        <taxon>Eupatorieae</taxon>
        <taxon>Mikania</taxon>
    </lineage>
</organism>
<keyword evidence="1" id="KW-0472">Membrane</keyword>
<dbReference type="GO" id="GO:0080120">
    <property type="term" value="P:CAAX-box protein maturation"/>
    <property type="evidence" value="ECO:0007669"/>
    <property type="project" value="UniProtKB-ARBA"/>
</dbReference>
<dbReference type="OrthoDB" id="361580at2759"/>
<gene>
    <name evidence="3" type="ORF">E3N88_03620</name>
</gene>
<dbReference type="Proteomes" id="UP000326396">
    <property type="component" value="Linkage Group LG1"/>
</dbReference>
<dbReference type="PANTHER" id="PTHR43592">
    <property type="entry name" value="CAAX AMINO TERMINAL PROTEASE"/>
    <property type="match status" value="1"/>
</dbReference>
<reference evidence="3 4" key="1">
    <citation type="submission" date="2019-05" db="EMBL/GenBank/DDBJ databases">
        <title>Mikania micrantha, genome provides insights into the molecular mechanism of rapid growth.</title>
        <authorList>
            <person name="Liu B."/>
        </authorList>
    </citation>
    <scope>NUCLEOTIDE SEQUENCE [LARGE SCALE GENOMIC DNA]</scope>
    <source>
        <strain evidence="3">NLD-2019</strain>
        <tissue evidence="3">Leaf</tissue>
    </source>
</reference>
<name>A0A5N6Q701_9ASTR</name>
<feature type="transmembrane region" description="Helical" evidence="1">
    <location>
        <begin position="115"/>
        <end position="137"/>
    </location>
</feature>
<feature type="domain" description="CAAX prenyl protease 2/Lysostaphin resistance protein A-like" evidence="2">
    <location>
        <begin position="245"/>
        <end position="332"/>
    </location>
</feature>
<feature type="transmembrane region" description="Helical" evidence="1">
    <location>
        <begin position="320"/>
        <end position="338"/>
    </location>
</feature>
<dbReference type="AlphaFoldDB" id="A0A5N6Q701"/>
<dbReference type="InterPro" id="IPR003675">
    <property type="entry name" value="Rce1/LyrA-like_dom"/>
</dbReference>
<proteinExistence type="predicted"/>
<accession>A0A5N6Q701</accession>
<dbReference type="EMBL" id="SZYD01000001">
    <property type="protein sequence ID" value="KAD7480484.1"/>
    <property type="molecule type" value="Genomic_DNA"/>
</dbReference>
<evidence type="ECO:0000313" key="4">
    <source>
        <dbReference type="Proteomes" id="UP000326396"/>
    </source>
</evidence>
<keyword evidence="4" id="KW-1185">Reference proteome</keyword>
<dbReference type="GO" id="GO:0004175">
    <property type="term" value="F:endopeptidase activity"/>
    <property type="evidence" value="ECO:0007669"/>
    <property type="project" value="UniProtKB-ARBA"/>
</dbReference>
<evidence type="ECO:0000313" key="3">
    <source>
        <dbReference type="EMBL" id="KAD7480484.1"/>
    </source>
</evidence>